<evidence type="ECO:0000256" key="1">
    <source>
        <dbReference type="SAM" id="Phobius"/>
    </source>
</evidence>
<dbReference type="STRING" id="1423738.FC84_GL001362"/>
<dbReference type="GO" id="GO:0004622">
    <property type="term" value="F:phosphatidylcholine lysophospholipase activity"/>
    <property type="evidence" value="ECO:0007669"/>
    <property type="project" value="TreeGrafter"/>
</dbReference>
<reference evidence="3 4" key="1">
    <citation type="journal article" date="2015" name="Genome Announc.">
        <title>Expanding the biotechnology potential of lactobacilli through comparative genomics of 213 strains and associated genera.</title>
        <authorList>
            <person name="Sun Z."/>
            <person name="Harris H.M."/>
            <person name="McCann A."/>
            <person name="Guo C."/>
            <person name="Argimon S."/>
            <person name="Zhang W."/>
            <person name="Yang X."/>
            <person name="Jeffery I.B."/>
            <person name="Cooney J.C."/>
            <person name="Kagawa T.F."/>
            <person name="Liu W."/>
            <person name="Song Y."/>
            <person name="Salvetti E."/>
            <person name="Wrobel A."/>
            <person name="Rasinkangas P."/>
            <person name="Parkhill J."/>
            <person name="Rea M.C."/>
            <person name="O'Sullivan O."/>
            <person name="Ritari J."/>
            <person name="Douillard F.P."/>
            <person name="Paul Ross R."/>
            <person name="Yang R."/>
            <person name="Briner A.E."/>
            <person name="Felis G.E."/>
            <person name="de Vos W.M."/>
            <person name="Barrangou R."/>
            <person name="Klaenhammer T.R."/>
            <person name="Caufield P.W."/>
            <person name="Cui Y."/>
            <person name="Zhang H."/>
            <person name="O'Toole P.W."/>
        </authorList>
    </citation>
    <scope>NUCLEOTIDE SEQUENCE [LARGE SCALE GENOMIC DNA]</scope>
    <source>
        <strain evidence="3 4">DSM 20335</strain>
    </source>
</reference>
<dbReference type="CDD" id="cd04506">
    <property type="entry name" value="SGNH_hydrolase_YpmR_like"/>
    <property type="match status" value="1"/>
</dbReference>
<keyword evidence="3" id="KW-0378">Hydrolase</keyword>
<organism evidence="3 4">
    <name type="scientific">Lapidilactobacillus dextrinicus DSM 20335</name>
    <dbReference type="NCBI Taxonomy" id="1423738"/>
    <lineage>
        <taxon>Bacteria</taxon>
        <taxon>Bacillati</taxon>
        <taxon>Bacillota</taxon>
        <taxon>Bacilli</taxon>
        <taxon>Lactobacillales</taxon>
        <taxon>Lactobacillaceae</taxon>
        <taxon>Lapidilactobacillus</taxon>
    </lineage>
</organism>
<protein>
    <submittedName>
        <fullName evidence="3">Lipase acylhydrolase</fullName>
    </submittedName>
</protein>
<dbReference type="PATRIC" id="fig|1423738.3.peg.1376"/>
<accession>A0A0R2BSK8</accession>
<dbReference type="AlphaFoldDB" id="A0A0R2BSK8"/>
<feature type="domain" description="SGNH hydrolase-type esterase" evidence="2">
    <location>
        <begin position="57"/>
        <end position="264"/>
    </location>
</feature>
<evidence type="ECO:0000313" key="4">
    <source>
        <dbReference type="Proteomes" id="UP000051813"/>
    </source>
</evidence>
<feature type="transmembrane region" description="Helical" evidence="1">
    <location>
        <begin position="12"/>
        <end position="29"/>
    </location>
</feature>
<dbReference type="InterPro" id="IPR036514">
    <property type="entry name" value="SGNH_hydro_sf"/>
</dbReference>
<sequence>MKKIIKVTQTVLIVLVSALVVFLVLNGLVKRPHFQNTTEPKTTATKKVIKKKVTLTAIGDSLTHGVGDATNSGGYVPLVKKELALQYQTQVTTHNFGVSGDTSTQIRTRVIQQEKIQKGLKAADVITMTVGANDLMHELRNNINNVSVAKIKKASKTYQQHLTALIKTIRQYNPDAPIVIASIYNPFYVYFPTLTDLQTGMTLWNATTQQTIKQFSQIYYVNIDSVMTKPKESILANNKKKQTTLNPYLYTKDHFHPNNRGYQAIANQFVTKIKAIKANWLYQN</sequence>
<dbReference type="Gene3D" id="3.40.50.1110">
    <property type="entry name" value="SGNH hydrolase"/>
    <property type="match status" value="1"/>
</dbReference>
<proteinExistence type="predicted"/>
<dbReference type="Pfam" id="PF13472">
    <property type="entry name" value="Lipase_GDSL_2"/>
    <property type="match status" value="1"/>
</dbReference>
<keyword evidence="1" id="KW-0472">Membrane</keyword>
<dbReference type="Proteomes" id="UP000051813">
    <property type="component" value="Unassembled WGS sequence"/>
</dbReference>
<name>A0A0R2BSK8_9LACO</name>
<gene>
    <name evidence="3" type="ORF">FC84_GL001362</name>
</gene>
<evidence type="ECO:0000259" key="2">
    <source>
        <dbReference type="Pfam" id="PF13472"/>
    </source>
</evidence>
<dbReference type="PANTHER" id="PTHR30383:SF27">
    <property type="entry name" value="SPORE GERMINATION LIPASE LIPC"/>
    <property type="match status" value="1"/>
</dbReference>
<keyword evidence="4" id="KW-1185">Reference proteome</keyword>
<comment type="caution">
    <text evidence="3">The sequence shown here is derived from an EMBL/GenBank/DDBJ whole genome shotgun (WGS) entry which is preliminary data.</text>
</comment>
<dbReference type="SUPFAM" id="SSF52266">
    <property type="entry name" value="SGNH hydrolase"/>
    <property type="match status" value="1"/>
</dbReference>
<keyword evidence="1" id="KW-1133">Transmembrane helix</keyword>
<dbReference type="EMBL" id="AYYK01000004">
    <property type="protein sequence ID" value="KRM79195.1"/>
    <property type="molecule type" value="Genomic_DNA"/>
</dbReference>
<dbReference type="InterPro" id="IPR051532">
    <property type="entry name" value="Ester_Hydrolysis_Enzymes"/>
</dbReference>
<dbReference type="PANTHER" id="PTHR30383">
    <property type="entry name" value="THIOESTERASE 1/PROTEASE 1/LYSOPHOSPHOLIPASE L1"/>
    <property type="match status" value="1"/>
</dbReference>
<dbReference type="InterPro" id="IPR013830">
    <property type="entry name" value="SGNH_hydro"/>
</dbReference>
<keyword evidence="1" id="KW-0812">Transmembrane</keyword>
<evidence type="ECO:0000313" key="3">
    <source>
        <dbReference type="EMBL" id="KRM79195.1"/>
    </source>
</evidence>